<reference evidence="8" key="1">
    <citation type="submission" date="2011-03" db="EMBL/GenBank/DDBJ databases">
        <title>Draft genome sequence of Brevundimonas diminuta.</title>
        <authorList>
            <person name="Brown P.J.B."/>
            <person name="Buechlein A."/>
            <person name="Hemmerich C."/>
            <person name="Brun Y.V."/>
        </authorList>
    </citation>
    <scope>NUCLEOTIDE SEQUENCE [LARGE SCALE GENOMIC DNA]</scope>
    <source>
        <strain evidence="8">C19</strain>
    </source>
</reference>
<dbReference type="CDD" id="cd00082">
    <property type="entry name" value="HisKA"/>
    <property type="match status" value="1"/>
</dbReference>
<dbReference type="InterPro" id="IPR036890">
    <property type="entry name" value="HATPase_C_sf"/>
</dbReference>
<dbReference type="AlphaFoldDB" id="F4QM89"/>
<feature type="region of interest" description="Disordered" evidence="5">
    <location>
        <begin position="1"/>
        <end position="28"/>
    </location>
</feature>
<dbReference type="SMART" id="SM00388">
    <property type="entry name" value="HisKA"/>
    <property type="match status" value="1"/>
</dbReference>
<evidence type="ECO:0000259" key="6">
    <source>
        <dbReference type="PROSITE" id="PS50109"/>
    </source>
</evidence>
<dbReference type="EC" id="2.7.13.3" evidence="2"/>
<dbReference type="SMART" id="SM00387">
    <property type="entry name" value="HATPase_c"/>
    <property type="match status" value="1"/>
</dbReference>
<keyword evidence="8" id="KW-1185">Reference proteome</keyword>
<feature type="compositionally biased region" description="Polar residues" evidence="5">
    <location>
        <begin position="1"/>
        <end position="12"/>
    </location>
</feature>
<comment type="catalytic activity">
    <reaction evidence="1">
        <text>ATP + protein L-histidine = ADP + protein N-phospho-L-histidine.</text>
        <dbReference type="EC" id="2.7.13.3"/>
    </reaction>
</comment>
<dbReference type="STRING" id="715226.ABI_27450"/>
<dbReference type="InterPro" id="IPR003661">
    <property type="entry name" value="HisK_dim/P_dom"/>
</dbReference>
<evidence type="ECO:0000256" key="3">
    <source>
        <dbReference type="ARBA" id="ARBA00022679"/>
    </source>
</evidence>
<dbReference type="Gene3D" id="1.10.287.130">
    <property type="match status" value="1"/>
</dbReference>
<keyword evidence="4" id="KW-0418">Kinase</keyword>
<organism evidence="7 8">
    <name type="scientific">Asticcacaulis biprosthecium C19</name>
    <dbReference type="NCBI Taxonomy" id="715226"/>
    <lineage>
        <taxon>Bacteria</taxon>
        <taxon>Pseudomonadati</taxon>
        <taxon>Pseudomonadota</taxon>
        <taxon>Alphaproteobacteria</taxon>
        <taxon>Caulobacterales</taxon>
        <taxon>Caulobacteraceae</taxon>
        <taxon>Asticcacaulis</taxon>
    </lineage>
</organism>
<dbReference type="OrthoDB" id="9801651at2"/>
<dbReference type="Gene3D" id="3.30.565.10">
    <property type="entry name" value="Histidine kinase-like ATPase, C-terminal domain"/>
    <property type="match status" value="1"/>
</dbReference>
<dbReference type="InterPro" id="IPR036097">
    <property type="entry name" value="HisK_dim/P_sf"/>
</dbReference>
<evidence type="ECO:0000256" key="2">
    <source>
        <dbReference type="ARBA" id="ARBA00012438"/>
    </source>
</evidence>
<accession>F4QM89</accession>
<protein>
    <recommendedName>
        <fullName evidence="2">histidine kinase</fullName>
        <ecNumber evidence="2">2.7.13.3</ecNumber>
    </recommendedName>
</protein>
<evidence type="ECO:0000256" key="5">
    <source>
        <dbReference type="SAM" id="MobiDB-lite"/>
    </source>
</evidence>
<evidence type="ECO:0000313" key="8">
    <source>
        <dbReference type="Proteomes" id="UP000006512"/>
    </source>
</evidence>
<dbReference type="GO" id="GO:0005886">
    <property type="term" value="C:plasma membrane"/>
    <property type="evidence" value="ECO:0007669"/>
    <property type="project" value="TreeGrafter"/>
</dbReference>
<dbReference type="InterPro" id="IPR005467">
    <property type="entry name" value="His_kinase_dom"/>
</dbReference>
<dbReference type="Pfam" id="PF00512">
    <property type="entry name" value="HisKA"/>
    <property type="match status" value="1"/>
</dbReference>
<evidence type="ECO:0000256" key="4">
    <source>
        <dbReference type="ARBA" id="ARBA00022777"/>
    </source>
</evidence>
<dbReference type="PANTHER" id="PTHR43047:SF72">
    <property type="entry name" value="OSMOSENSING HISTIDINE PROTEIN KINASE SLN1"/>
    <property type="match status" value="1"/>
</dbReference>
<dbReference type="eggNOG" id="COG2205">
    <property type="taxonomic scope" value="Bacteria"/>
</dbReference>
<dbReference type="SUPFAM" id="SSF55874">
    <property type="entry name" value="ATPase domain of HSP90 chaperone/DNA topoisomerase II/histidine kinase"/>
    <property type="match status" value="1"/>
</dbReference>
<gene>
    <name evidence="7" type="ORF">ABI_27450</name>
</gene>
<name>F4QM89_9CAUL</name>
<dbReference type="Pfam" id="PF02518">
    <property type="entry name" value="HATPase_c"/>
    <property type="match status" value="1"/>
</dbReference>
<dbReference type="InterPro" id="IPR003594">
    <property type="entry name" value="HATPase_dom"/>
</dbReference>
<dbReference type="PROSITE" id="PS50109">
    <property type="entry name" value="HIS_KIN"/>
    <property type="match status" value="1"/>
</dbReference>
<dbReference type="EMBL" id="GL883078">
    <property type="protein sequence ID" value="EGF91330.1"/>
    <property type="molecule type" value="Genomic_DNA"/>
</dbReference>
<feature type="domain" description="Histidine kinase" evidence="6">
    <location>
        <begin position="40"/>
        <end position="257"/>
    </location>
</feature>
<keyword evidence="3" id="KW-0808">Transferase</keyword>
<dbReference type="SUPFAM" id="SSF47384">
    <property type="entry name" value="Homodimeric domain of signal transducing histidine kinase"/>
    <property type="match status" value="1"/>
</dbReference>
<evidence type="ECO:0000313" key="7">
    <source>
        <dbReference type="EMBL" id="EGF91330.1"/>
    </source>
</evidence>
<sequence length="257" mass="28236">MPQSPETESRTNAPGEAPAWNLDPRRSPDKDVARKSFLRMVSHELRTPLNSIIGFSEILRQELYGPLGSPQYVEYANIIRDSGTKLLNLFNGFIEIVRLESGGDLKAVPEPVLPYLEEAAGKLKAIAQDRGVRLDIKLRDEDLCAMFDPRGLASCLDQLLHNAIDFTADGVVELDARRNGDLVDISVFNRGDAPEQGDIERLTLPFEQGDTGVSRTREGAGLGWAIVKLNCQVMGGQFRVISRPGEGLKAVVRLKAA</sequence>
<dbReference type="GO" id="GO:0000155">
    <property type="term" value="F:phosphorelay sensor kinase activity"/>
    <property type="evidence" value="ECO:0007669"/>
    <property type="project" value="InterPro"/>
</dbReference>
<proteinExistence type="predicted"/>
<dbReference type="HOGENOM" id="CLU_000445_89_3_5"/>
<evidence type="ECO:0000256" key="1">
    <source>
        <dbReference type="ARBA" id="ARBA00000085"/>
    </source>
</evidence>
<dbReference type="GO" id="GO:0009927">
    <property type="term" value="F:histidine phosphotransfer kinase activity"/>
    <property type="evidence" value="ECO:0007669"/>
    <property type="project" value="TreeGrafter"/>
</dbReference>
<dbReference type="PANTHER" id="PTHR43047">
    <property type="entry name" value="TWO-COMPONENT HISTIDINE PROTEIN KINASE"/>
    <property type="match status" value="1"/>
</dbReference>
<dbReference type="Proteomes" id="UP000006512">
    <property type="component" value="Unassembled WGS sequence"/>
</dbReference>